<organism evidence="7 8">
    <name type="scientific">Thamnocephalis sphaerospora</name>
    <dbReference type="NCBI Taxonomy" id="78915"/>
    <lineage>
        <taxon>Eukaryota</taxon>
        <taxon>Fungi</taxon>
        <taxon>Fungi incertae sedis</taxon>
        <taxon>Zoopagomycota</taxon>
        <taxon>Zoopagomycotina</taxon>
        <taxon>Zoopagomycetes</taxon>
        <taxon>Zoopagales</taxon>
        <taxon>Sigmoideomycetaceae</taxon>
        <taxon>Thamnocephalis</taxon>
    </lineage>
</organism>
<dbReference type="Pfam" id="PF07690">
    <property type="entry name" value="MFS_1"/>
    <property type="match status" value="1"/>
</dbReference>
<dbReference type="InterPro" id="IPR011701">
    <property type="entry name" value="MFS"/>
</dbReference>
<dbReference type="InterPro" id="IPR036259">
    <property type="entry name" value="MFS_trans_sf"/>
</dbReference>
<evidence type="ECO:0000313" key="7">
    <source>
        <dbReference type="EMBL" id="RKP08955.1"/>
    </source>
</evidence>
<feature type="transmembrane region" description="Helical" evidence="5">
    <location>
        <begin position="314"/>
        <end position="331"/>
    </location>
</feature>
<evidence type="ECO:0000313" key="8">
    <source>
        <dbReference type="Proteomes" id="UP000271241"/>
    </source>
</evidence>
<dbReference type="PANTHER" id="PTHR21576:SF158">
    <property type="entry name" value="RIBOSOMAL RNA-PROCESSING PROTEIN 12-LIKE CONSERVED DOMAIN-CONTAINING PROTEIN"/>
    <property type="match status" value="1"/>
</dbReference>
<feature type="transmembrane region" description="Helical" evidence="5">
    <location>
        <begin position="12"/>
        <end position="32"/>
    </location>
</feature>
<dbReference type="Gene3D" id="1.20.1250.20">
    <property type="entry name" value="MFS general substrate transporter like domains"/>
    <property type="match status" value="1"/>
</dbReference>
<dbReference type="InterPro" id="IPR020846">
    <property type="entry name" value="MFS_dom"/>
</dbReference>
<feature type="transmembrane region" description="Helical" evidence="5">
    <location>
        <begin position="144"/>
        <end position="163"/>
    </location>
</feature>
<feature type="transmembrane region" description="Helical" evidence="5">
    <location>
        <begin position="183"/>
        <end position="201"/>
    </location>
</feature>
<dbReference type="EMBL" id="KZ992555">
    <property type="protein sequence ID" value="RKP08955.1"/>
    <property type="molecule type" value="Genomic_DNA"/>
</dbReference>
<keyword evidence="8" id="KW-1185">Reference proteome</keyword>
<feature type="domain" description="Major facilitator superfamily (MFS) profile" evidence="6">
    <location>
        <begin position="13"/>
        <end position="467"/>
    </location>
</feature>
<keyword evidence="3 5" id="KW-1133">Transmembrane helix</keyword>
<dbReference type="AlphaFoldDB" id="A0A4P9XS73"/>
<evidence type="ECO:0000256" key="1">
    <source>
        <dbReference type="ARBA" id="ARBA00004141"/>
    </source>
</evidence>
<name>A0A4P9XS73_9FUNG</name>
<gene>
    <name evidence="7" type="ORF">THASP1DRAFT_29252</name>
</gene>
<keyword evidence="4 5" id="KW-0472">Membrane</keyword>
<evidence type="ECO:0000256" key="4">
    <source>
        <dbReference type="ARBA" id="ARBA00023136"/>
    </source>
</evidence>
<dbReference type="STRING" id="78915.A0A4P9XS73"/>
<evidence type="ECO:0000256" key="2">
    <source>
        <dbReference type="ARBA" id="ARBA00022692"/>
    </source>
</evidence>
<feature type="transmembrane region" description="Helical" evidence="5">
    <location>
        <begin position="261"/>
        <end position="281"/>
    </location>
</feature>
<feature type="transmembrane region" description="Helical" evidence="5">
    <location>
        <begin position="343"/>
        <end position="362"/>
    </location>
</feature>
<evidence type="ECO:0000256" key="3">
    <source>
        <dbReference type="ARBA" id="ARBA00022989"/>
    </source>
</evidence>
<reference evidence="8" key="1">
    <citation type="journal article" date="2018" name="Nat. Microbiol.">
        <title>Leveraging single-cell genomics to expand the fungal tree of life.</title>
        <authorList>
            <person name="Ahrendt S.R."/>
            <person name="Quandt C.A."/>
            <person name="Ciobanu D."/>
            <person name="Clum A."/>
            <person name="Salamov A."/>
            <person name="Andreopoulos B."/>
            <person name="Cheng J.F."/>
            <person name="Woyke T."/>
            <person name="Pelin A."/>
            <person name="Henrissat B."/>
            <person name="Reynolds N.K."/>
            <person name="Benny G.L."/>
            <person name="Smith M.E."/>
            <person name="James T.Y."/>
            <person name="Grigoriev I.V."/>
        </authorList>
    </citation>
    <scope>NUCLEOTIDE SEQUENCE [LARGE SCALE GENOMIC DNA]</scope>
    <source>
        <strain evidence="8">RSA 1356</strain>
    </source>
</reference>
<feature type="transmembrane region" description="Helical" evidence="5">
    <location>
        <begin position="52"/>
        <end position="72"/>
    </location>
</feature>
<accession>A0A4P9XS73</accession>
<proteinExistence type="predicted"/>
<protein>
    <submittedName>
        <fullName evidence="7">Major facilitator superfamily domain-containing protein</fullName>
    </submittedName>
</protein>
<dbReference type="OrthoDB" id="410267at2759"/>
<dbReference type="GO" id="GO:0016020">
    <property type="term" value="C:membrane"/>
    <property type="evidence" value="ECO:0007669"/>
    <property type="project" value="UniProtKB-SubCell"/>
</dbReference>
<keyword evidence="2 5" id="KW-0812">Transmembrane</keyword>
<dbReference type="PROSITE" id="PS50850">
    <property type="entry name" value="MFS"/>
    <property type="match status" value="1"/>
</dbReference>
<feature type="transmembrane region" description="Helical" evidence="5">
    <location>
        <begin position="79"/>
        <end position="99"/>
    </location>
</feature>
<feature type="transmembrane region" description="Helical" evidence="5">
    <location>
        <begin position="111"/>
        <end position="132"/>
    </location>
</feature>
<dbReference type="GO" id="GO:0022857">
    <property type="term" value="F:transmembrane transporter activity"/>
    <property type="evidence" value="ECO:0007669"/>
    <property type="project" value="InterPro"/>
</dbReference>
<feature type="transmembrane region" description="Helical" evidence="5">
    <location>
        <begin position="445"/>
        <end position="464"/>
    </location>
</feature>
<sequence>MPVAFTLARAKRALLLATIYFGALFFDITYVIPLLVPDLARLRGYNELQKNVVTAASGVGAYAMLPIFGMLSDRYGPHWVALVGAAMYFTGYYSLAALYGDQPFATSYQVAVMFSFILGLAGSSMAAAYSTFITQEARPALRGIMLGAWMAMLTLSSSVFAFIERWFVDTSNGRIDMQAFLSTMAYICAGLGALVTFGMYWRPPGDVLNADKTDDDTVIICEGPDNTDIDELSPLLHCIDKGAEQSLEHCTPNRMAIFKDVAFILLCIALSIFVGSVGVYANNVSSLARRLLLKQNPNATKDQIHSVEVLHPQLISLANSAAYITIGVLSGQLAKRMRHSEHLFLLLAALLTTLAHVFAIFVEHLGTLVLISILEGIGTGSFGLAAALLCVEAWGSAYYAFNYGLIMVALAIAGQVFGALFGFLVDRAISQPTGCDGRHCYTAGFTLLCVMCIVGLCALVGAIWRLQRAKDHGCTQTSRRADA</sequence>
<feature type="transmembrane region" description="Helical" evidence="5">
    <location>
        <begin position="403"/>
        <end position="425"/>
    </location>
</feature>
<dbReference type="Proteomes" id="UP000271241">
    <property type="component" value="Unassembled WGS sequence"/>
</dbReference>
<dbReference type="PANTHER" id="PTHR21576">
    <property type="entry name" value="UNCHARACTERIZED NODULIN-LIKE PROTEIN"/>
    <property type="match status" value="1"/>
</dbReference>
<evidence type="ECO:0000256" key="5">
    <source>
        <dbReference type="SAM" id="Phobius"/>
    </source>
</evidence>
<feature type="transmembrane region" description="Helical" evidence="5">
    <location>
        <begin position="368"/>
        <end position="391"/>
    </location>
</feature>
<comment type="subcellular location">
    <subcellularLocation>
        <location evidence="1">Membrane</location>
        <topology evidence="1">Multi-pass membrane protein</topology>
    </subcellularLocation>
</comment>
<evidence type="ECO:0000259" key="6">
    <source>
        <dbReference type="PROSITE" id="PS50850"/>
    </source>
</evidence>
<dbReference type="SUPFAM" id="SSF103473">
    <property type="entry name" value="MFS general substrate transporter"/>
    <property type="match status" value="1"/>
</dbReference>